<reference evidence="21" key="1">
    <citation type="journal article" date="2010" name="Nature">
        <title>The Amphimedon queenslandica genome and the evolution of animal complexity.</title>
        <authorList>
            <person name="Srivastava M."/>
            <person name="Simakov O."/>
            <person name="Chapman J."/>
            <person name="Fahey B."/>
            <person name="Gauthier M.E."/>
            <person name="Mitros T."/>
            <person name="Richards G.S."/>
            <person name="Conaco C."/>
            <person name="Dacre M."/>
            <person name="Hellsten U."/>
            <person name="Larroux C."/>
            <person name="Putnam N.H."/>
            <person name="Stanke M."/>
            <person name="Adamska M."/>
            <person name="Darling A."/>
            <person name="Degnan S.M."/>
            <person name="Oakley T.H."/>
            <person name="Plachetzki D.C."/>
            <person name="Zhai Y."/>
            <person name="Adamski M."/>
            <person name="Calcino A."/>
            <person name="Cummins S.F."/>
            <person name="Goodstein D.M."/>
            <person name="Harris C."/>
            <person name="Jackson D.J."/>
            <person name="Leys S.P."/>
            <person name="Shu S."/>
            <person name="Woodcroft B.J."/>
            <person name="Vervoort M."/>
            <person name="Kosik K.S."/>
            <person name="Manning G."/>
            <person name="Degnan B.M."/>
            <person name="Rokhsar D.S."/>
        </authorList>
    </citation>
    <scope>NUCLEOTIDE SEQUENCE [LARGE SCALE GENOMIC DNA]</scope>
</reference>
<dbReference type="InterPro" id="IPR000626">
    <property type="entry name" value="Ubiquitin-like_dom"/>
</dbReference>
<name>A0AAN0J226_AMPQE</name>
<feature type="compositionally biased region" description="Basic and acidic residues" evidence="15">
    <location>
        <begin position="481"/>
        <end position="491"/>
    </location>
</feature>
<dbReference type="GO" id="GO:0071797">
    <property type="term" value="C:LUBAC complex"/>
    <property type="evidence" value="ECO:0007669"/>
    <property type="project" value="TreeGrafter"/>
</dbReference>
<dbReference type="InterPro" id="IPR036443">
    <property type="entry name" value="Znf_RanBP2_sf"/>
</dbReference>
<dbReference type="EC" id="2.3.2.31" evidence="4"/>
<dbReference type="InterPro" id="IPR051628">
    <property type="entry name" value="LUBAC_E3_Ligases"/>
</dbReference>
<dbReference type="RefSeq" id="XP_019850776.1">
    <property type="nucleotide sequence ID" value="XM_019995217.1"/>
</dbReference>
<dbReference type="CDD" id="cd20358">
    <property type="entry name" value="Rcat_RBR_HOIL1"/>
    <property type="match status" value="1"/>
</dbReference>
<evidence type="ECO:0000256" key="13">
    <source>
        <dbReference type="PROSITE-ProRule" id="PRU00322"/>
    </source>
</evidence>
<feature type="compositionally biased region" description="Pro residues" evidence="15">
    <location>
        <begin position="777"/>
        <end position="786"/>
    </location>
</feature>
<dbReference type="PROSITE" id="PS01358">
    <property type="entry name" value="ZF_RANBP2_1"/>
    <property type="match status" value="1"/>
</dbReference>
<dbReference type="CDD" id="cd16633">
    <property type="entry name" value="mRING-HC-C3HC3D_RBR_HOIL1"/>
    <property type="match status" value="1"/>
</dbReference>
<evidence type="ECO:0000256" key="10">
    <source>
        <dbReference type="ARBA" id="ARBA00022771"/>
    </source>
</evidence>
<dbReference type="InterPro" id="IPR047558">
    <property type="entry name" value="BRcat_RBR_HOIL1"/>
</dbReference>
<evidence type="ECO:0000259" key="16">
    <source>
        <dbReference type="PROSITE" id="PS50053"/>
    </source>
</evidence>
<feature type="domain" description="Ubiquitin-like" evidence="16">
    <location>
        <begin position="574"/>
        <end position="651"/>
    </location>
</feature>
<evidence type="ECO:0000256" key="4">
    <source>
        <dbReference type="ARBA" id="ARBA00012251"/>
    </source>
</evidence>
<dbReference type="KEGG" id="aqu:100634228"/>
<keyword evidence="9" id="KW-0677">Repeat</keyword>
<feature type="compositionally biased region" description="Basic and acidic residues" evidence="15">
    <location>
        <begin position="456"/>
        <end position="474"/>
    </location>
</feature>
<dbReference type="PROSITE" id="PS50053">
    <property type="entry name" value="UBIQUITIN_2"/>
    <property type="match status" value="1"/>
</dbReference>
<dbReference type="SMART" id="SM00213">
    <property type="entry name" value="UBQ"/>
    <property type="match status" value="1"/>
</dbReference>
<evidence type="ECO:0000259" key="19">
    <source>
        <dbReference type="PROSITE" id="PS51873"/>
    </source>
</evidence>
<proteinExistence type="inferred from homology"/>
<evidence type="ECO:0000313" key="21">
    <source>
        <dbReference type="Proteomes" id="UP000007879"/>
    </source>
</evidence>
<dbReference type="InterPro" id="IPR017907">
    <property type="entry name" value="Znf_RING_CS"/>
</dbReference>
<accession>A0AAN0J226</accession>
<keyword evidence="11" id="KW-0833">Ubl conjugation pathway</keyword>
<keyword evidence="7" id="KW-0808">Transferase</keyword>
<feature type="coiled-coil region" evidence="14">
    <location>
        <begin position="826"/>
        <end position="853"/>
    </location>
</feature>
<dbReference type="InterPro" id="IPR013083">
    <property type="entry name" value="Znf_RING/FYVE/PHD"/>
</dbReference>
<dbReference type="PANTHER" id="PTHR22770:SF13">
    <property type="entry name" value="RING-TYPE DOMAIN-CONTAINING PROTEIN"/>
    <property type="match status" value="1"/>
</dbReference>
<organism evidence="20 21">
    <name type="scientific">Amphimedon queenslandica</name>
    <name type="common">Sponge</name>
    <dbReference type="NCBI Taxonomy" id="400682"/>
    <lineage>
        <taxon>Eukaryota</taxon>
        <taxon>Metazoa</taxon>
        <taxon>Porifera</taxon>
        <taxon>Demospongiae</taxon>
        <taxon>Heteroscleromorpha</taxon>
        <taxon>Haplosclerida</taxon>
        <taxon>Niphatidae</taxon>
        <taxon>Amphimedon</taxon>
    </lineage>
</organism>
<dbReference type="GO" id="GO:0009893">
    <property type="term" value="P:positive regulation of metabolic process"/>
    <property type="evidence" value="ECO:0007669"/>
    <property type="project" value="UniProtKB-ARBA"/>
</dbReference>
<comment type="catalytic activity">
    <reaction evidence="1">
        <text>[E2 ubiquitin-conjugating enzyme]-S-ubiquitinyl-L-cysteine + [acceptor protein]-L-lysine = [E2 ubiquitin-conjugating enzyme]-L-cysteine + [acceptor protein]-N(6)-ubiquitinyl-L-lysine.</text>
        <dbReference type="EC" id="2.3.2.31"/>
    </reaction>
</comment>
<protein>
    <recommendedName>
        <fullName evidence="5">RanBP-type and C3HC4-type zinc finger-containing protein 1</fullName>
        <ecNumber evidence="4">2.3.2.31</ecNumber>
    </recommendedName>
</protein>
<dbReference type="Gene3D" id="2.30.30.380">
    <property type="entry name" value="Zn-finger domain of Sec23/24"/>
    <property type="match status" value="1"/>
</dbReference>
<evidence type="ECO:0000256" key="11">
    <source>
        <dbReference type="ARBA" id="ARBA00022786"/>
    </source>
</evidence>
<dbReference type="SUPFAM" id="SSF57850">
    <property type="entry name" value="RING/U-box"/>
    <property type="match status" value="3"/>
</dbReference>
<evidence type="ECO:0000256" key="2">
    <source>
        <dbReference type="ARBA" id="ARBA00004906"/>
    </source>
</evidence>
<keyword evidence="6" id="KW-0597">Phosphoprotein</keyword>
<evidence type="ECO:0000256" key="9">
    <source>
        <dbReference type="ARBA" id="ARBA00022737"/>
    </source>
</evidence>
<evidence type="ECO:0000256" key="6">
    <source>
        <dbReference type="ARBA" id="ARBA00022553"/>
    </source>
</evidence>
<dbReference type="FunFam" id="3.30.40.10:FF:000137">
    <property type="entry name" value="RanBP-type and C3HC4-type zinc finger-containing protein 1"/>
    <property type="match status" value="1"/>
</dbReference>
<feature type="domain" description="RING-type" evidence="17">
    <location>
        <begin position="878"/>
        <end position="920"/>
    </location>
</feature>
<dbReference type="PROSITE" id="PS50199">
    <property type="entry name" value="ZF_RANBP2_2"/>
    <property type="match status" value="1"/>
</dbReference>
<dbReference type="SUPFAM" id="SSF90209">
    <property type="entry name" value="Ran binding protein zinc finger-like"/>
    <property type="match status" value="1"/>
</dbReference>
<dbReference type="EnsemblMetazoa" id="XM_019995217.1">
    <property type="protein sequence ID" value="XP_019850776.1"/>
    <property type="gene ID" value="LOC100634228"/>
</dbReference>
<keyword evidence="10 13" id="KW-0863">Zinc-finger</keyword>
<dbReference type="Proteomes" id="UP000007879">
    <property type="component" value="Unassembled WGS sequence"/>
</dbReference>
<dbReference type="AlphaFoldDB" id="A0AAN0J226"/>
<dbReference type="FunFam" id="1.20.120.1750:FF:000026">
    <property type="entry name" value="RANBP2-type and C3HC4-type zinc finger containing 1"/>
    <property type="match status" value="1"/>
</dbReference>
<evidence type="ECO:0000259" key="17">
    <source>
        <dbReference type="PROSITE" id="PS50089"/>
    </source>
</evidence>
<feature type="compositionally biased region" description="Basic and acidic residues" evidence="15">
    <location>
        <begin position="340"/>
        <end position="368"/>
    </location>
</feature>
<dbReference type="InterPro" id="IPR047559">
    <property type="entry name" value="HOIL1_RBR_mRING-HC-C3HC3D"/>
</dbReference>
<dbReference type="GO" id="GO:0061630">
    <property type="term" value="F:ubiquitin protein ligase activity"/>
    <property type="evidence" value="ECO:0007669"/>
    <property type="project" value="UniProtKB-EC"/>
</dbReference>
<evidence type="ECO:0000259" key="18">
    <source>
        <dbReference type="PROSITE" id="PS50199"/>
    </source>
</evidence>
<evidence type="ECO:0000256" key="14">
    <source>
        <dbReference type="SAM" id="Coils"/>
    </source>
</evidence>
<keyword evidence="21" id="KW-1185">Reference proteome</keyword>
<evidence type="ECO:0000313" key="20">
    <source>
        <dbReference type="EnsemblMetazoa" id="XP_019850776.1"/>
    </source>
</evidence>
<comment type="similarity">
    <text evidence="3">Belongs to the RBR family.</text>
</comment>
<dbReference type="PROSITE" id="PS00518">
    <property type="entry name" value="ZF_RING_1"/>
    <property type="match status" value="1"/>
</dbReference>
<evidence type="ECO:0000256" key="15">
    <source>
        <dbReference type="SAM" id="MobiDB-lite"/>
    </source>
</evidence>
<dbReference type="GO" id="GO:0043161">
    <property type="term" value="P:proteasome-mediated ubiquitin-dependent protein catabolic process"/>
    <property type="evidence" value="ECO:0007669"/>
    <property type="project" value="TreeGrafter"/>
</dbReference>
<feature type="compositionally biased region" description="Basic and acidic residues" evidence="15">
    <location>
        <begin position="375"/>
        <end position="415"/>
    </location>
</feature>
<dbReference type="InterPro" id="IPR001841">
    <property type="entry name" value="Znf_RING"/>
</dbReference>
<evidence type="ECO:0000256" key="5">
    <source>
        <dbReference type="ARBA" id="ARBA00017887"/>
    </source>
</evidence>
<dbReference type="CDD" id="cd20345">
    <property type="entry name" value="BRcat_RBR_HOIL1"/>
    <property type="match status" value="1"/>
</dbReference>
<comment type="pathway">
    <text evidence="2">Protein modification; protein ubiquitination.</text>
</comment>
<keyword evidence="8" id="KW-0479">Metal-binding</keyword>
<feature type="compositionally biased region" description="Basic and acidic residues" evidence="15">
    <location>
        <begin position="292"/>
        <end position="324"/>
    </location>
</feature>
<feature type="compositionally biased region" description="Polar residues" evidence="15">
    <location>
        <begin position="152"/>
        <end position="163"/>
    </location>
</feature>
<dbReference type="PROSITE" id="PS50089">
    <property type="entry name" value="ZF_RING_2"/>
    <property type="match status" value="1"/>
</dbReference>
<keyword evidence="14" id="KW-0175">Coiled coil</keyword>
<evidence type="ECO:0000256" key="7">
    <source>
        <dbReference type="ARBA" id="ARBA00022679"/>
    </source>
</evidence>
<feature type="region of interest" description="Disordered" evidence="15">
    <location>
        <begin position="654"/>
        <end position="786"/>
    </location>
</feature>
<feature type="compositionally biased region" description="Basic and acidic residues" evidence="15">
    <location>
        <begin position="767"/>
        <end position="776"/>
    </location>
</feature>
<evidence type="ECO:0000256" key="12">
    <source>
        <dbReference type="ARBA" id="ARBA00022833"/>
    </source>
</evidence>
<dbReference type="InterPro" id="IPR001876">
    <property type="entry name" value="Znf_RanBP2"/>
</dbReference>
<dbReference type="Pfam" id="PF00240">
    <property type="entry name" value="ubiquitin"/>
    <property type="match status" value="1"/>
</dbReference>
<sequence>MNLETSLVTAEKGSTKVYNWDFAEGKWVNFSPTHKYSFIKIVQKKTLSGNEFFVVIEPDETDNRLRFHLPPDVQVTKTGDMIQFAVPDPQDPTGGKLIAIKFERKDLETQFTMTAGRRISQRSNDLNKPLEVKKQRPVYENTFSTDRYDGASYQSPTLPSTGTEGAGRIQPRQQPFTAAIPAKPAVETRSNRSGEIGQYHQQPIPPVNNLSKPDPSPPVARPNYGQVPPPAQYGGGSQDWRPVDRHHNEEGRGGGGGSRERYSAEMRGKESGEKRISGERRSREFGQQNDRMGQHYNDRGGYDNQDRFQGDRDRYQGDRDRYQDKQQGGYGRGGANYRNESYRDDRDPNQDRYHDGKGYGRDNWERQSENPQGYEQERRQYDKQRYPRDPDYRHNSRGYERNGGRNEDGYDRGGDWRPAGGGGVRRDNSNDEYFDDGYEERRRMDQRGGGGGGGREYVDEGRYERRNQRDREGRGGGGGQYREEERRKKQQIEPLVKSTPPESSIDDTEIKTATQRLAESLSTMNQSDSHELLGYLFSLLQSGSSDASLPTESLGKFSIMFEPGIPVTPSGFKLELIVEPLHGKTFTVYPEVFASDTIEKLKLDVQKGYKIPKECQYWVIGSQLAEDKQTVADLNLTKDTAVYVYVQHPHKAKVHKNAMKEVESQSKKPAPPVKGNTPPIQPRKNLPPPGGYSLEQPPQIPVYDPAPCRDIDPSRRDDDAMFRGPMSMQPKKPPPIGAVPVMMPVPQRNDDGRYREVKPLPVPIEEDYQRRPRPDPRPPSPPPEPPGWACPSCTFKNLPYRPGCELCDCARPDDYQPPPNYVPTDAEKKFMNNNDLQELNNFLENEKLMQRQQAEKNYRDLLNTDAVPVVLNEEEFECPVCYVDIDPGEGIRLRDCLHMVCKNCLKGTISHSEEARVKCPYTDDDGECEEYISERETREVLNDEELESFFKRGLRVAEATDPNSFHCKTADCPGFCFYEDEVNEFKCQNCNKLNCILCKAQHEGMNCQEYQDDLKIKAANDEAAKQTQAMLEKMVTDGEAMHCPNCKVIVTKKVGCDWIRCVMCKTEMCWATKGPRWGPKGRGDTSGGCRCGVNGARCHPNCRNCH</sequence>
<feature type="domain" description="RanBP2-type" evidence="18">
    <location>
        <begin position="784"/>
        <end position="813"/>
    </location>
</feature>
<dbReference type="InterPro" id="IPR029071">
    <property type="entry name" value="Ubiquitin-like_domsf"/>
</dbReference>
<evidence type="ECO:0000256" key="8">
    <source>
        <dbReference type="ARBA" id="ARBA00022723"/>
    </source>
</evidence>
<dbReference type="PANTHER" id="PTHR22770">
    <property type="entry name" value="UBIQUITIN CONJUGATING ENZYME 7 INTERACTING PROTEIN-RELATED"/>
    <property type="match status" value="1"/>
</dbReference>
<dbReference type="InterPro" id="IPR044066">
    <property type="entry name" value="TRIAD_supradom"/>
</dbReference>
<keyword evidence="12" id="KW-0862">Zinc</keyword>
<dbReference type="Gene3D" id="3.30.40.10">
    <property type="entry name" value="Zinc/RING finger domain, C3HC4 (zinc finger)"/>
    <property type="match status" value="1"/>
</dbReference>
<feature type="compositionally biased region" description="Basic and acidic residues" evidence="15">
    <location>
        <begin position="241"/>
        <end position="284"/>
    </location>
</feature>
<dbReference type="SUPFAM" id="SSF54236">
    <property type="entry name" value="Ubiquitin-like"/>
    <property type="match status" value="1"/>
</dbReference>
<evidence type="ECO:0000256" key="3">
    <source>
        <dbReference type="ARBA" id="ARBA00008278"/>
    </source>
</evidence>
<feature type="domain" description="RING-type" evidence="19">
    <location>
        <begin position="874"/>
        <end position="1102"/>
    </location>
</feature>
<evidence type="ECO:0000256" key="1">
    <source>
        <dbReference type="ARBA" id="ARBA00001798"/>
    </source>
</evidence>
<dbReference type="Gene3D" id="3.10.20.90">
    <property type="entry name" value="Phosphatidylinositol 3-kinase Catalytic Subunit, Chain A, domain 1"/>
    <property type="match status" value="1"/>
</dbReference>
<dbReference type="GeneID" id="100634228"/>
<dbReference type="GO" id="GO:0043130">
    <property type="term" value="F:ubiquitin binding"/>
    <property type="evidence" value="ECO:0007669"/>
    <property type="project" value="TreeGrafter"/>
</dbReference>
<dbReference type="GO" id="GO:0008270">
    <property type="term" value="F:zinc ion binding"/>
    <property type="evidence" value="ECO:0007669"/>
    <property type="project" value="UniProtKB-KW"/>
</dbReference>
<feature type="region of interest" description="Disordered" evidence="15">
    <location>
        <begin position="143"/>
        <end position="508"/>
    </location>
</feature>
<dbReference type="InterPro" id="IPR047557">
    <property type="entry name" value="Rcat_RBR_HOIL1"/>
</dbReference>
<reference evidence="20" key="2">
    <citation type="submission" date="2024-06" db="UniProtKB">
        <authorList>
            <consortium name="EnsemblMetazoa"/>
        </authorList>
    </citation>
    <scope>IDENTIFICATION</scope>
</reference>
<dbReference type="PROSITE" id="PS51873">
    <property type="entry name" value="TRIAD"/>
    <property type="match status" value="1"/>
</dbReference>
<feature type="compositionally biased region" description="Basic and acidic residues" evidence="15">
    <location>
        <begin position="707"/>
        <end position="721"/>
    </location>
</feature>
<feature type="compositionally biased region" description="Basic and acidic residues" evidence="15">
    <location>
        <begin position="748"/>
        <end position="758"/>
    </location>
</feature>
<feature type="compositionally biased region" description="Pro residues" evidence="15">
    <location>
        <begin position="679"/>
        <end position="690"/>
    </location>
</feature>
<dbReference type="GO" id="GO:0097039">
    <property type="term" value="P:protein linear polyubiquitination"/>
    <property type="evidence" value="ECO:0007669"/>
    <property type="project" value="TreeGrafter"/>
</dbReference>